<dbReference type="EMBL" id="CP011971">
    <property type="protein sequence ID" value="AMN47397.1"/>
    <property type="molecule type" value="Genomic_DNA"/>
</dbReference>
<keyword evidence="9" id="KW-1185">Reference proteome</keyword>
<evidence type="ECO:0000256" key="3">
    <source>
        <dbReference type="ARBA" id="ARBA00022989"/>
    </source>
</evidence>
<dbReference type="InterPro" id="IPR032710">
    <property type="entry name" value="NTF2-like_dom_sf"/>
</dbReference>
<proteinExistence type="predicted"/>
<accession>A0A127FAF1</accession>
<dbReference type="STRING" id="465721.ACG33_09860"/>
<evidence type="ECO:0000313" key="8">
    <source>
        <dbReference type="EMBL" id="AMN47397.1"/>
    </source>
</evidence>
<evidence type="ECO:0000259" key="7">
    <source>
        <dbReference type="Pfam" id="PF04335"/>
    </source>
</evidence>
<dbReference type="CDD" id="cd16424">
    <property type="entry name" value="VirB8"/>
    <property type="match status" value="1"/>
</dbReference>
<evidence type="ECO:0000256" key="2">
    <source>
        <dbReference type="ARBA" id="ARBA00022692"/>
    </source>
</evidence>
<comment type="subcellular location">
    <subcellularLocation>
        <location evidence="1">Membrane</location>
        <topology evidence="1">Single-pass membrane protein</topology>
    </subcellularLocation>
</comment>
<feature type="region of interest" description="Disordered" evidence="5">
    <location>
        <begin position="229"/>
        <end position="248"/>
    </location>
</feature>
<dbReference type="SUPFAM" id="SSF54427">
    <property type="entry name" value="NTF2-like"/>
    <property type="match status" value="1"/>
</dbReference>
<dbReference type="KEGG" id="sdf:ACG33_09860"/>
<evidence type="ECO:0000313" key="9">
    <source>
        <dbReference type="Proteomes" id="UP000070250"/>
    </source>
</evidence>
<keyword evidence="4 6" id="KW-0472">Membrane</keyword>
<dbReference type="Gene3D" id="3.10.450.230">
    <property type="entry name" value="VirB8 protein"/>
    <property type="match status" value="1"/>
</dbReference>
<sequence>MKADEPLQDYFRNAMSWDQDRAASLRRDARVAWRVAGAGWICAISAAAALMLLMPLKRVEPFVVRMDKSTGIVDVVPVYTGEATMDEAVTRYFLSHYIRVCERFNFATAESDYEECGAFHAARRNQQWSSQWSLTNPDSPLNVHKDGGTVHTQVESISFFERGSGVTDLAQVRYVKAQRPGNGSQAQFTHWIATLQYTYGKVPKDPRARRWNPLGFKIMEFVAEPEVLARPRDASPAVSTAAAGGETS</sequence>
<dbReference type="RefSeq" id="WP_066920801.1">
    <property type="nucleotide sequence ID" value="NZ_CP011971.1"/>
</dbReference>
<keyword evidence="3 6" id="KW-1133">Transmembrane helix</keyword>
<dbReference type="GO" id="GO:0030255">
    <property type="term" value="P:protein secretion by the type IV secretion system"/>
    <property type="evidence" value="ECO:0007669"/>
    <property type="project" value="InterPro"/>
</dbReference>
<name>A0A127FAF1_STEDE</name>
<dbReference type="Proteomes" id="UP000070250">
    <property type="component" value="Chromosome"/>
</dbReference>
<evidence type="ECO:0000256" key="4">
    <source>
        <dbReference type="ARBA" id="ARBA00023136"/>
    </source>
</evidence>
<dbReference type="AlphaFoldDB" id="A0A127FAF1"/>
<evidence type="ECO:0000256" key="6">
    <source>
        <dbReference type="SAM" id="Phobius"/>
    </source>
</evidence>
<dbReference type="GO" id="GO:0016020">
    <property type="term" value="C:membrane"/>
    <property type="evidence" value="ECO:0007669"/>
    <property type="project" value="UniProtKB-SubCell"/>
</dbReference>
<organism evidence="8 9">
    <name type="scientific">Steroidobacter denitrificans</name>
    <dbReference type="NCBI Taxonomy" id="465721"/>
    <lineage>
        <taxon>Bacteria</taxon>
        <taxon>Pseudomonadati</taxon>
        <taxon>Pseudomonadota</taxon>
        <taxon>Gammaproteobacteria</taxon>
        <taxon>Steroidobacterales</taxon>
        <taxon>Steroidobacteraceae</taxon>
        <taxon>Steroidobacter</taxon>
    </lineage>
</organism>
<protein>
    <recommendedName>
        <fullName evidence="7">Bacterial virulence protein VirB8 domain-containing protein</fullName>
    </recommendedName>
</protein>
<keyword evidence="2 6" id="KW-0812">Transmembrane</keyword>
<evidence type="ECO:0000256" key="1">
    <source>
        <dbReference type="ARBA" id="ARBA00004167"/>
    </source>
</evidence>
<dbReference type="PIRSF" id="PIRSF003299">
    <property type="entry name" value="VirB8_PtlE"/>
    <property type="match status" value="1"/>
</dbReference>
<dbReference type="InterPro" id="IPR007430">
    <property type="entry name" value="VirB8"/>
</dbReference>
<dbReference type="OrthoDB" id="9816242at2"/>
<feature type="domain" description="Bacterial virulence protein VirB8" evidence="7">
    <location>
        <begin position="14"/>
        <end position="224"/>
    </location>
</feature>
<reference evidence="8 9" key="1">
    <citation type="submission" date="2015-06" db="EMBL/GenBank/DDBJ databases">
        <title>A Comprehensive Approach to Explore the Metabolic and Phylogenetic Diversity of Bacterial Steroid Degradation in the Environment: Testosterone as an Example.</title>
        <authorList>
            <person name="Yang F.-C."/>
            <person name="Chen Y.-L."/>
            <person name="Yu C.-P."/>
            <person name="Tang S.-L."/>
            <person name="Wang P.-H."/>
            <person name="Ismail W."/>
            <person name="Wang C.-H."/>
            <person name="Yang C.-Y."/>
            <person name="Chiang Y.-R."/>
        </authorList>
    </citation>
    <scope>NUCLEOTIDE SEQUENCE [LARGE SCALE GENOMIC DNA]</scope>
    <source>
        <strain evidence="8 9">DSM 18526</strain>
    </source>
</reference>
<feature type="transmembrane region" description="Helical" evidence="6">
    <location>
        <begin position="31"/>
        <end position="56"/>
    </location>
</feature>
<dbReference type="Pfam" id="PF04335">
    <property type="entry name" value="VirB8"/>
    <property type="match status" value="1"/>
</dbReference>
<gene>
    <name evidence="8" type="ORF">ACG33_09860</name>
</gene>
<dbReference type="InterPro" id="IPR026264">
    <property type="entry name" value="VirB8/PtlE"/>
</dbReference>
<evidence type="ECO:0000256" key="5">
    <source>
        <dbReference type="SAM" id="MobiDB-lite"/>
    </source>
</evidence>